<proteinExistence type="inferred from homology"/>
<accession>A0A1H7HM19</accession>
<evidence type="ECO:0000256" key="2">
    <source>
        <dbReference type="ARBA" id="ARBA00022475"/>
    </source>
</evidence>
<keyword evidence="10 11" id="KW-0472">Membrane</keyword>
<keyword evidence="7 11" id="KW-0630">Potassium</keyword>
<reference evidence="13" key="1">
    <citation type="submission" date="2016-10" db="EMBL/GenBank/DDBJ databases">
        <authorList>
            <person name="Varghese N."/>
        </authorList>
    </citation>
    <scope>NUCLEOTIDE SEQUENCE [LARGE SCALE GENOMIC DNA]</scope>
    <source>
        <strain evidence="13">DSM 45096 / BCRC 16803 / CGMCC 4.1857 / CIP 109030 / JCM 12277 / KCTC 19219 / NBRC 100920 / 33214</strain>
    </source>
</reference>
<dbReference type="Pfam" id="PF02669">
    <property type="entry name" value="KdpC"/>
    <property type="match status" value="1"/>
</dbReference>
<dbReference type="Proteomes" id="UP000183015">
    <property type="component" value="Unassembled WGS sequence"/>
</dbReference>
<dbReference type="GO" id="GO:0005886">
    <property type="term" value="C:plasma membrane"/>
    <property type="evidence" value="ECO:0007669"/>
    <property type="project" value="UniProtKB-SubCell"/>
</dbReference>
<dbReference type="RefSeq" id="WP_042454378.1">
    <property type="nucleotide sequence ID" value="NZ_BBPN01000033.1"/>
</dbReference>
<evidence type="ECO:0000256" key="9">
    <source>
        <dbReference type="ARBA" id="ARBA00023065"/>
    </source>
</evidence>
<name>A0A1H7HM19_STRJI</name>
<evidence type="ECO:0000256" key="11">
    <source>
        <dbReference type="HAMAP-Rule" id="MF_00276"/>
    </source>
</evidence>
<comment type="similarity">
    <text evidence="11">Belongs to the KdpC family.</text>
</comment>
<evidence type="ECO:0000256" key="7">
    <source>
        <dbReference type="ARBA" id="ARBA00022958"/>
    </source>
</evidence>
<keyword evidence="2 11" id="KW-1003">Cell membrane</keyword>
<keyword evidence="3 11" id="KW-0633">Potassium transport</keyword>
<dbReference type="GO" id="GO:0008556">
    <property type="term" value="F:P-type potassium transmembrane transporter activity"/>
    <property type="evidence" value="ECO:0007669"/>
    <property type="project" value="InterPro"/>
</dbReference>
<dbReference type="GO" id="GO:0005524">
    <property type="term" value="F:ATP binding"/>
    <property type="evidence" value="ECO:0007669"/>
    <property type="project" value="UniProtKB-UniRule"/>
</dbReference>
<dbReference type="OrthoDB" id="9788285at2"/>
<keyword evidence="5 11" id="KW-0547">Nucleotide-binding</keyword>
<evidence type="ECO:0000313" key="12">
    <source>
        <dbReference type="EMBL" id="SEK51198.1"/>
    </source>
</evidence>
<keyword evidence="9 11" id="KW-0406">Ion transport</keyword>
<dbReference type="EMBL" id="FOAZ01000002">
    <property type="protein sequence ID" value="SEK51198.1"/>
    <property type="molecule type" value="Genomic_DNA"/>
</dbReference>
<dbReference type="eggNOG" id="COG2156">
    <property type="taxonomic scope" value="Bacteria"/>
</dbReference>
<comment type="subunit">
    <text evidence="11">The system is composed of three essential subunits: KdpA, KdpB and KdpC.</text>
</comment>
<protein>
    <recommendedName>
        <fullName evidence="11">Potassium-transporting ATPase KdpC subunit</fullName>
    </recommendedName>
    <alternativeName>
        <fullName evidence="11">ATP phosphohydrolase [potassium-transporting] C chain</fullName>
    </alternativeName>
    <alternativeName>
        <fullName evidence="11">Potassium-binding and translocating subunit C</fullName>
    </alternativeName>
    <alternativeName>
        <fullName evidence="11">Potassium-translocating ATPase C chain</fullName>
    </alternativeName>
</protein>
<evidence type="ECO:0000256" key="10">
    <source>
        <dbReference type="ARBA" id="ARBA00023136"/>
    </source>
</evidence>
<keyword evidence="6 11" id="KW-0067">ATP-binding</keyword>
<dbReference type="PANTHER" id="PTHR30042:SF2">
    <property type="entry name" value="POTASSIUM-TRANSPORTING ATPASE KDPC SUBUNIT"/>
    <property type="match status" value="1"/>
</dbReference>
<comment type="subcellular location">
    <subcellularLocation>
        <location evidence="11">Cell membrane</location>
        <topology evidence="11">Single-pass membrane protein</topology>
    </subcellularLocation>
</comment>
<dbReference type="STRING" id="235985.SAMN05414137_102267"/>
<keyword evidence="8 11" id="KW-1133">Transmembrane helix</keyword>
<dbReference type="PIRSF" id="PIRSF001296">
    <property type="entry name" value="K_ATPase_KdpC"/>
    <property type="match status" value="1"/>
</dbReference>
<dbReference type="NCBIfam" id="NF001454">
    <property type="entry name" value="PRK00315.1"/>
    <property type="match status" value="1"/>
</dbReference>
<evidence type="ECO:0000256" key="5">
    <source>
        <dbReference type="ARBA" id="ARBA00022741"/>
    </source>
</evidence>
<dbReference type="PANTHER" id="PTHR30042">
    <property type="entry name" value="POTASSIUM-TRANSPORTING ATPASE C CHAIN"/>
    <property type="match status" value="1"/>
</dbReference>
<evidence type="ECO:0000256" key="4">
    <source>
        <dbReference type="ARBA" id="ARBA00022692"/>
    </source>
</evidence>
<dbReference type="AlphaFoldDB" id="A0A1H7HM19"/>
<evidence type="ECO:0000313" key="13">
    <source>
        <dbReference type="Proteomes" id="UP000183015"/>
    </source>
</evidence>
<keyword evidence="1 11" id="KW-0813">Transport</keyword>
<dbReference type="InterPro" id="IPR003820">
    <property type="entry name" value="KdpC"/>
</dbReference>
<comment type="function">
    <text evidence="11">Part of the high-affinity ATP-driven potassium transport (or Kdp) system, which catalyzes the hydrolysis of ATP coupled with the electrogenic transport of potassium into the cytoplasm. This subunit acts as a catalytic chaperone that increases the ATP-binding affinity of the ATP-hydrolyzing subunit KdpB by the formation of a transient KdpB/KdpC/ATP ternary complex.</text>
</comment>
<evidence type="ECO:0000256" key="6">
    <source>
        <dbReference type="ARBA" id="ARBA00022840"/>
    </source>
</evidence>
<keyword evidence="13" id="KW-1185">Reference proteome</keyword>
<evidence type="ECO:0000256" key="1">
    <source>
        <dbReference type="ARBA" id="ARBA00022448"/>
    </source>
</evidence>
<keyword evidence="4 11" id="KW-0812">Transmembrane</keyword>
<sequence>MAKPLPTPVRNHLTGLRLLLLFTVLCGLAYPLVVTGISQVAFSQQANGSLVKDAHGTVVGSSLIGQNFTIVAKDGKSQTPDPKFFQSRPSAAGSLGYDPTASAGTNLGTNSQVLVTNYTQLKSDIAKFNGVAESAVPADAITSSGSGLDPDISPAYAEIQVKRVAQARGLSVDKVEALVKQHTQDRTLGFLGEPRVNVLELNIALTELG</sequence>
<evidence type="ECO:0000256" key="8">
    <source>
        <dbReference type="ARBA" id="ARBA00022989"/>
    </source>
</evidence>
<dbReference type="NCBIfam" id="TIGR00681">
    <property type="entry name" value="kdpC"/>
    <property type="match status" value="1"/>
</dbReference>
<evidence type="ECO:0000256" key="3">
    <source>
        <dbReference type="ARBA" id="ARBA00022538"/>
    </source>
</evidence>
<gene>
    <name evidence="11" type="primary">kdpC</name>
    <name evidence="12" type="ORF">SAMN05414137_102267</name>
</gene>
<organism evidence="12 13">
    <name type="scientific">Streptacidiphilus jiangxiensis</name>
    <dbReference type="NCBI Taxonomy" id="235985"/>
    <lineage>
        <taxon>Bacteria</taxon>
        <taxon>Bacillati</taxon>
        <taxon>Actinomycetota</taxon>
        <taxon>Actinomycetes</taxon>
        <taxon>Kitasatosporales</taxon>
        <taxon>Streptomycetaceae</taxon>
        <taxon>Streptacidiphilus</taxon>
    </lineage>
</organism>
<dbReference type="HAMAP" id="MF_00276">
    <property type="entry name" value="KdpC"/>
    <property type="match status" value="1"/>
</dbReference>